<organism evidence="1 2">
    <name type="scientific">Evansella tamaricis</name>
    <dbReference type="NCBI Taxonomy" id="2069301"/>
    <lineage>
        <taxon>Bacteria</taxon>
        <taxon>Bacillati</taxon>
        <taxon>Bacillota</taxon>
        <taxon>Bacilli</taxon>
        <taxon>Bacillales</taxon>
        <taxon>Bacillaceae</taxon>
        <taxon>Evansella</taxon>
    </lineage>
</organism>
<sequence>MGDYSKEELREMVQDLIEEGCFDGLDIDIENEEPEVLLRCLWDDLINTTANLRNNR</sequence>
<protein>
    <submittedName>
        <fullName evidence="1">Uncharacterized protein</fullName>
    </submittedName>
</protein>
<dbReference type="RefSeq" id="WP_217069025.1">
    <property type="nucleotide sequence ID" value="NZ_JAHQCS010000178.1"/>
</dbReference>
<dbReference type="InterPro" id="IPR001579">
    <property type="entry name" value="Glyco_hydro_18_chit_AS"/>
</dbReference>
<evidence type="ECO:0000313" key="1">
    <source>
        <dbReference type="EMBL" id="MBU9714444.1"/>
    </source>
</evidence>
<dbReference type="Proteomes" id="UP000784880">
    <property type="component" value="Unassembled WGS sequence"/>
</dbReference>
<keyword evidence="2" id="KW-1185">Reference proteome</keyword>
<gene>
    <name evidence="1" type="ORF">KS419_22135</name>
</gene>
<evidence type="ECO:0000313" key="2">
    <source>
        <dbReference type="Proteomes" id="UP000784880"/>
    </source>
</evidence>
<proteinExistence type="predicted"/>
<dbReference type="PROSITE" id="PS01095">
    <property type="entry name" value="GH18_1"/>
    <property type="match status" value="1"/>
</dbReference>
<comment type="caution">
    <text evidence="1">The sequence shown here is derived from an EMBL/GenBank/DDBJ whole genome shotgun (WGS) entry which is preliminary data.</text>
</comment>
<dbReference type="EMBL" id="JAHQCS010000178">
    <property type="protein sequence ID" value="MBU9714444.1"/>
    <property type="molecule type" value="Genomic_DNA"/>
</dbReference>
<name>A0ABS6JMN2_9BACI</name>
<accession>A0ABS6JMN2</accession>
<reference evidence="1 2" key="1">
    <citation type="submission" date="2021-06" db="EMBL/GenBank/DDBJ databases">
        <title>Bacillus sp. RD4P76, an endophyte from a halophyte.</title>
        <authorList>
            <person name="Sun J.-Q."/>
        </authorList>
    </citation>
    <scope>NUCLEOTIDE SEQUENCE [LARGE SCALE GENOMIC DNA]</scope>
    <source>
        <strain evidence="1 2">CGMCC 1.15917</strain>
    </source>
</reference>